<dbReference type="PROSITE" id="PS50075">
    <property type="entry name" value="CARRIER"/>
    <property type="match status" value="1"/>
</dbReference>
<evidence type="ECO:0000259" key="2">
    <source>
        <dbReference type="PROSITE" id="PS50075"/>
    </source>
</evidence>
<dbReference type="SUPFAM" id="SSF47336">
    <property type="entry name" value="ACP-like"/>
    <property type="match status" value="1"/>
</dbReference>
<sequence length="614" mass="65712">IWAGLLGVDRVGVGDDFFVLGGHSLLATQVMSRVREVLATEVPLAALFDHPTVGGLAAVIDGFRPGVVAPPVSPVSRDQVLPLSFAQQRLWFLDQLEPHSTEYNLTTHMRWSETPDPRILGMALTAVVARHEILRTRLVTGTDGIARQVVDPPSPVPLPVADLSDDDDPPEAGRRLIAAMAAQPFDLASGPLIRACLIRLGESGHVLALAAHHVVFDDWSSRIFRGELLALYEAFRTGEPDPLPPLPVQYADFAAWQRAWLTGEVLDRQLAYWRERLAGAPLLELPTDRPRPPTRSSTGAVAEFRVPARTGESLRAMAQDNGATVFMTLLAALSVVLGRHAGLEDVVVGTPVANRNRVETEDLIGFFVNTLVMRTDLSGDPSFTELVGRVRETALGAYAHQDLPFEQLVDALVTERDRSRTPLFQVFFDYAPRDPREDSGPTRIDADVNLDGDGTGEFQVKFDLSVTMGDADDGGLVGGIEYSTALFDAKTISRLAGHLTTVLEAAAADGEVTLGGLPMVSAAERTESLERGTGAAGPGSGAVGVPELLVSLAEERPDAVAVVSGQRHVTYGDLVGRASRLARHLHGSGVGPESVVGLCVERGIDLVAAVVGVW</sequence>
<evidence type="ECO:0000256" key="1">
    <source>
        <dbReference type="ARBA" id="ARBA00001957"/>
    </source>
</evidence>
<proteinExistence type="predicted"/>
<dbReference type="Pfam" id="PF00501">
    <property type="entry name" value="AMP-binding"/>
    <property type="match status" value="1"/>
</dbReference>
<dbReference type="GO" id="GO:0044550">
    <property type="term" value="P:secondary metabolite biosynthetic process"/>
    <property type="evidence" value="ECO:0007669"/>
    <property type="project" value="TreeGrafter"/>
</dbReference>
<dbReference type="Pfam" id="PF00668">
    <property type="entry name" value="Condensation"/>
    <property type="match status" value="1"/>
</dbReference>
<feature type="domain" description="Carrier" evidence="2">
    <location>
        <begin position="1"/>
        <end position="64"/>
    </location>
</feature>
<dbReference type="Gene3D" id="3.30.559.10">
    <property type="entry name" value="Chloramphenicol acetyltransferase-like domain"/>
    <property type="match status" value="1"/>
</dbReference>
<dbReference type="CDD" id="cd19531">
    <property type="entry name" value="LCL_NRPS-like"/>
    <property type="match status" value="1"/>
</dbReference>
<dbReference type="GO" id="GO:0005829">
    <property type="term" value="C:cytosol"/>
    <property type="evidence" value="ECO:0007669"/>
    <property type="project" value="TreeGrafter"/>
</dbReference>
<gene>
    <name evidence="3" type="ORF">FNH04_45550</name>
</gene>
<dbReference type="InterPro" id="IPR000873">
    <property type="entry name" value="AMP-dep_synth/lig_dom"/>
</dbReference>
<dbReference type="Proteomes" id="UP000326979">
    <property type="component" value="Unassembled WGS sequence"/>
</dbReference>
<dbReference type="SUPFAM" id="SSF52777">
    <property type="entry name" value="CoA-dependent acyltransferases"/>
    <property type="match status" value="2"/>
</dbReference>
<feature type="non-terminal residue" evidence="3">
    <location>
        <position position="1"/>
    </location>
</feature>
<dbReference type="PANTHER" id="PTHR45527">
    <property type="entry name" value="NONRIBOSOMAL PEPTIDE SYNTHETASE"/>
    <property type="match status" value="1"/>
</dbReference>
<name>A0A5N8WJ73_9ACTN</name>
<dbReference type="InterPro" id="IPR009081">
    <property type="entry name" value="PP-bd_ACP"/>
</dbReference>
<dbReference type="OrthoDB" id="2472181at2"/>
<dbReference type="GO" id="GO:0003824">
    <property type="term" value="F:catalytic activity"/>
    <property type="evidence" value="ECO:0007669"/>
    <property type="project" value="InterPro"/>
</dbReference>
<dbReference type="SUPFAM" id="SSF56801">
    <property type="entry name" value="Acetyl-CoA synthetase-like"/>
    <property type="match status" value="1"/>
</dbReference>
<dbReference type="GO" id="GO:0031177">
    <property type="term" value="F:phosphopantetheine binding"/>
    <property type="evidence" value="ECO:0007669"/>
    <property type="project" value="TreeGrafter"/>
</dbReference>
<dbReference type="EMBL" id="VJZE01000849">
    <property type="protein sequence ID" value="MPY46906.1"/>
    <property type="molecule type" value="Genomic_DNA"/>
</dbReference>
<accession>A0A5N8WJ73</accession>
<dbReference type="InterPro" id="IPR042099">
    <property type="entry name" value="ANL_N_sf"/>
</dbReference>
<dbReference type="Gene3D" id="3.30.559.30">
    <property type="entry name" value="Nonribosomal peptide synthetase, condensation domain"/>
    <property type="match status" value="1"/>
</dbReference>
<dbReference type="Gene3D" id="1.10.1200.10">
    <property type="entry name" value="ACP-like"/>
    <property type="match status" value="1"/>
</dbReference>
<dbReference type="Pfam" id="PF00550">
    <property type="entry name" value="PP-binding"/>
    <property type="match status" value="1"/>
</dbReference>
<keyword evidence="4" id="KW-1185">Reference proteome</keyword>
<evidence type="ECO:0000313" key="4">
    <source>
        <dbReference type="Proteomes" id="UP000326979"/>
    </source>
</evidence>
<dbReference type="InterPro" id="IPR001242">
    <property type="entry name" value="Condensation_dom"/>
</dbReference>
<dbReference type="InterPro" id="IPR023213">
    <property type="entry name" value="CAT-like_dom_sf"/>
</dbReference>
<evidence type="ECO:0000313" key="3">
    <source>
        <dbReference type="EMBL" id="MPY46906.1"/>
    </source>
</evidence>
<comment type="cofactor">
    <cofactor evidence="1">
        <name>pantetheine 4'-phosphate</name>
        <dbReference type="ChEBI" id="CHEBI:47942"/>
    </cofactor>
</comment>
<dbReference type="Gene3D" id="3.40.50.12780">
    <property type="entry name" value="N-terminal domain of ligase-like"/>
    <property type="match status" value="1"/>
</dbReference>
<dbReference type="GO" id="GO:0008610">
    <property type="term" value="P:lipid biosynthetic process"/>
    <property type="evidence" value="ECO:0007669"/>
    <property type="project" value="UniProtKB-ARBA"/>
</dbReference>
<feature type="non-terminal residue" evidence="3">
    <location>
        <position position="614"/>
    </location>
</feature>
<reference evidence="3 4" key="1">
    <citation type="submission" date="2019-07" db="EMBL/GenBank/DDBJ databases">
        <title>New species of Amycolatopsis and Streptomyces.</title>
        <authorList>
            <person name="Duangmal K."/>
            <person name="Teo W.F.A."/>
            <person name="Lipun K."/>
        </authorList>
    </citation>
    <scope>NUCLEOTIDE SEQUENCE [LARGE SCALE GENOMIC DNA]</scope>
    <source>
        <strain evidence="3 4">TISTR 2346</strain>
    </source>
</reference>
<dbReference type="AlphaFoldDB" id="A0A5N8WJ73"/>
<dbReference type="InterPro" id="IPR036736">
    <property type="entry name" value="ACP-like_sf"/>
</dbReference>
<organism evidence="3 4">
    <name type="scientific">Streptomyces phyllanthi</name>
    <dbReference type="NCBI Taxonomy" id="1803180"/>
    <lineage>
        <taxon>Bacteria</taxon>
        <taxon>Bacillati</taxon>
        <taxon>Actinomycetota</taxon>
        <taxon>Actinomycetes</taxon>
        <taxon>Kitasatosporales</taxon>
        <taxon>Streptomycetaceae</taxon>
        <taxon>Streptomyces</taxon>
    </lineage>
</organism>
<comment type="caution">
    <text evidence="3">The sequence shown here is derived from an EMBL/GenBank/DDBJ whole genome shotgun (WGS) entry which is preliminary data.</text>
</comment>
<dbReference type="PANTHER" id="PTHR45527:SF1">
    <property type="entry name" value="FATTY ACID SYNTHASE"/>
    <property type="match status" value="1"/>
</dbReference>
<protein>
    <submittedName>
        <fullName evidence="3">AMP-binding protein</fullName>
    </submittedName>
</protein>
<dbReference type="GO" id="GO:0043041">
    <property type="term" value="P:amino acid activation for nonribosomal peptide biosynthetic process"/>
    <property type="evidence" value="ECO:0007669"/>
    <property type="project" value="TreeGrafter"/>
</dbReference>